<dbReference type="AlphaFoldDB" id="A0A0N4TXQ7"/>
<name>A0A0N4TXQ7_BRUPA</name>
<evidence type="ECO:0000313" key="2">
    <source>
        <dbReference type="Proteomes" id="UP000278627"/>
    </source>
</evidence>
<evidence type="ECO:0000313" key="3">
    <source>
        <dbReference type="WBParaSite" id="BPAG_0001376401-mRNA-1"/>
    </source>
</evidence>
<organism evidence="3">
    <name type="scientific">Brugia pahangi</name>
    <name type="common">Filarial nematode worm</name>
    <dbReference type="NCBI Taxonomy" id="6280"/>
    <lineage>
        <taxon>Eukaryota</taxon>
        <taxon>Metazoa</taxon>
        <taxon>Ecdysozoa</taxon>
        <taxon>Nematoda</taxon>
        <taxon>Chromadorea</taxon>
        <taxon>Rhabditida</taxon>
        <taxon>Spirurina</taxon>
        <taxon>Spiruromorpha</taxon>
        <taxon>Filarioidea</taxon>
        <taxon>Onchocercidae</taxon>
        <taxon>Brugia</taxon>
    </lineage>
</organism>
<dbReference type="Proteomes" id="UP000278627">
    <property type="component" value="Unassembled WGS sequence"/>
</dbReference>
<gene>
    <name evidence="1" type="ORF">BPAG_LOCUS13692</name>
</gene>
<sequence length="67" mass="7494">MSPLTYVLYIRGAVTVHAKERITNAVTFCQQYLCHNGCHIPQKASSRSIHLFRYQSSVSKNVLGGLV</sequence>
<dbReference type="WBParaSite" id="BPAG_0001376401-mRNA-1">
    <property type="protein sequence ID" value="BPAG_0001376401-mRNA-1"/>
    <property type="gene ID" value="BPAG_0001376401"/>
</dbReference>
<protein>
    <submittedName>
        <fullName evidence="1 3">Uncharacterized protein</fullName>
    </submittedName>
</protein>
<proteinExistence type="predicted"/>
<accession>A0A0N4TXQ7</accession>
<reference evidence="3" key="1">
    <citation type="submission" date="2017-02" db="UniProtKB">
        <authorList>
            <consortium name="WormBaseParasite"/>
        </authorList>
    </citation>
    <scope>IDENTIFICATION</scope>
</reference>
<reference evidence="1 2" key="2">
    <citation type="submission" date="2018-11" db="EMBL/GenBank/DDBJ databases">
        <authorList>
            <consortium name="Pathogen Informatics"/>
        </authorList>
    </citation>
    <scope>NUCLEOTIDE SEQUENCE [LARGE SCALE GENOMIC DNA]</scope>
</reference>
<keyword evidence="2" id="KW-1185">Reference proteome</keyword>
<evidence type="ECO:0000313" key="1">
    <source>
        <dbReference type="EMBL" id="VDN94877.1"/>
    </source>
</evidence>
<dbReference type="EMBL" id="UZAD01013432">
    <property type="protein sequence ID" value="VDN94877.1"/>
    <property type="molecule type" value="Genomic_DNA"/>
</dbReference>